<evidence type="ECO:0000256" key="1">
    <source>
        <dbReference type="SAM" id="SignalP"/>
    </source>
</evidence>
<protein>
    <submittedName>
        <fullName evidence="2">Uncharacterized protein</fullName>
    </submittedName>
</protein>
<evidence type="ECO:0000313" key="2">
    <source>
        <dbReference type="EMBL" id="TCC87299.1"/>
    </source>
</evidence>
<name>A0A4R0MKW2_9SPHI</name>
<keyword evidence="3" id="KW-1185">Reference proteome</keyword>
<keyword evidence="1" id="KW-0732">Signal</keyword>
<dbReference type="Proteomes" id="UP000292884">
    <property type="component" value="Unassembled WGS sequence"/>
</dbReference>
<feature type="signal peptide" evidence="1">
    <location>
        <begin position="1"/>
        <end position="18"/>
    </location>
</feature>
<dbReference type="RefSeq" id="WP_131555414.1">
    <property type="nucleotide sequence ID" value="NZ_SJSK01000007.1"/>
</dbReference>
<feature type="chain" id="PRO_5020765039" evidence="1">
    <location>
        <begin position="19"/>
        <end position="283"/>
    </location>
</feature>
<accession>A0A4R0MKW2</accession>
<dbReference type="EMBL" id="SJSK01000007">
    <property type="protein sequence ID" value="TCC87299.1"/>
    <property type="molecule type" value="Genomic_DNA"/>
</dbReference>
<comment type="caution">
    <text evidence="2">The sequence shown here is derived from an EMBL/GenBank/DDBJ whole genome shotgun (WGS) entry which is preliminary data.</text>
</comment>
<proteinExistence type="predicted"/>
<dbReference type="OrthoDB" id="9808753at2"/>
<organism evidence="2 3">
    <name type="scientific">Pedobacter frigiditerrae</name>
    <dbReference type="NCBI Taxonomy" id="2530452"/>
    <lineage>
        <taxon>Bacteria</taxon>
        <taxon>Pseudomonadati</taxon>
        <taxon>Bacteroidota</taxon>
        <taxon>Sphingobacteriia</taxon>
        <taxon>Sphingobacteriales</taxon>
        <taxon>Sphingobacteriaceae</taxon>
        <taxon>Pedobacter</taxon>
    </lineage>
</organism>
<reference evidence="2 3" key="1">
    <citation type="submission" date="2019-02" db="EMBL/GenBank/DDBJ databases">
        <title>Pedobacter sp. RP-1-13 sp. nov., isolated from Arctic soil.</title>
        <authorList>
            <person name="Dahal R.H."/>
        </authorList>
    </citation>
    <scope>NUCLEOTIDE SEQUENCE [LARGE SCALE GENOMIC DNA]</scope>
    <source>
        <strain evidence="2 3">RP-1-13</strain>
    </source>
</reference>
<dbReference type="AlphaFoldDB" id="A0A4R0MKW2"/>
<gene>
    <name evidence="2" type="ORF">EZ428_21600</name>
</gene>
<sequence>MKKIILVLLFLLPLLVKAQYPTSYAGVPPYQVYIYLGTLPVDNGYNYHKIKAEVLGGGYFGTSLGETVFYIANRGGGLQVNKVSLGSNYTDNYILKAYNRTDGTVDCYLYTNNYVAVAVKSFMLGGGPNLITNTITTATPSGTEITPLPIKSNLVTDVNGNIGIGTESPLEKLSVNGRIRAKEVKVETNPATWPDYVFEDGYKIRTLQELEGYIKTNKHLPEMPTAKEVEANGVELGEMNRLLLKKVEELTLLLIEQNKKLMAQGEEIKKIREGSPRVRKSER</sequence>
<evidence type="ECO:0000313" key="3">
    <source>
        <dbReference type="Proteomes" id="UP000292884"/>
    </source>
</evidence>